<protein>
    <recommendedName>
        <fullName evidence="1">DNA (cytosine-5-)-methyltransferase</fullName>
        <ecNumber evidence="1">2.1.1.37</ecNumber>
    </recommendedName>
</protein>
<keyword evidence="4 6" id="KW-0949">S-adenosyl-L-methionine</keyword>
<evidence type="ECO:0000256" key="3">
    <source>
        <dbReference type="ARBA" id="ARBA00022679"/>
    </source>
</evidence>
<dbReference type="REBASE" id="132964">
    <property type="entry name" value="M.HgeGC42ORF19720P"/>
</dbReference>
<keyword evidence="5" id="KW-0680">Restriction system</keyword>
<dbReference type="GO" id="GO:0009307">
    <property type="term" value="P:DNA restriction-modification system"/>
    <property type="evidence" value="ECO:0007669"/>
    <property type="project" value="UniProtKB-KW"/>
</dbReference>
<dbReference type="GO" id="GO:0044027">
    <property type="term" value="P:negative regulation of gene expression via chromosomal CpG island methylation"/>
    <property type="evidence" value="ECO:0007669"/>
    <property type="project" value="TreeGrafter"/>
</dbReference>
<proteinExistence type="inferred from homology"/>
<keyword evidence="2 6" id="KW-0489">Methyltransferase</keyword>
<dbReference type="STRING" id="70996.SE18_19720"/>
<evidence type="ECO:0000256" key="5">
    <source>
        <dbReference type="ARBA" id="ARBA00022747"/>
    </source>
</evidence>
<dbReference type="GO" id="GO:0003886">
    <property type="term" value="F:DNA (cytosine-5-)-methyltransferase activity"/>
    <property type="evidence" value="ECO:0007669"/>
    <property type="project" value="UniProtKB-EC"/>
</dbReference>
<dbReference type="OrthoDB" id="9813719at2"/>
<dbReference type="InterPro" id="IPR001525">
    <property type="entry name" value="C5_MeTfrase"/>
</dbReference>
<keyword evidence="3 6" id="KW-0808">Transferase</keyword>
<dbReference type="PROSITE" id="PS51679">
    <property type="entry name" value="SAM_MT_C5"/>
    <property type="match status" value="1"/>
</dbReference>
<dbReference type="InterPro" id="IPR050390">
    <property type="entry name" value="C5-Methyltransferase"/>
</dbReference>
<feature type="active site" evidence="6">
    <location>
        <position position="134"/>
    </location>
</feature>
<dbReference type="Pfam" id="PF00145">
    <property type="entry name" value="DNA_methylase"/>
    <property type="match status" value="1"/>
</dbReference>
<evidence type="ECO:0000256" key="2">
    <source>
        <dbReference type="ARBA" id="ARBA00022603"/>
    </source>
</evidence>
<organism evidence="8 9">
    <name type="scientific">Herpetosiphon geysericola</name>
    <dbReference type="NCBI Taxonomy" id="70996"/>
    <lineage>
        <taxon>Bacteria</taxon>
        <taxon>Bacillati</taxon>
        <taxon>Chloroflexota</taxon>
        <taxon>Chloroflexia</taxon>
        <taxon>Herpetosiphonales</taxon>
        <taxon>Herpetosiphonaceae</taxon>
        <taxon>Herpetosiphon</taxon>
    </lineage>
</organism>
<dbReference type="InterPro" id="IPR029063">
    <property type="entry name" value="SAM-dependent_MTases_sf"/>
</dbReference>
<dbReference type="SUPFAM" id="SSF53335">
    <property type="entry name" value="S-adenosyl-L-methionine-dependent methyltransferases"/>
    <property type="match status" value="1"/>
</dbReference>
<evidence type="ECO:0000256" key="1">
    <source>
        <dbReference type="ARBA" id="ARBA00011975"/>
    </source>
</evidence>
<comment type="similarity">
    <text evidence="6 7">Belongs to the class I-like SAM-binding methyltransferase superfamily. C5-methyltransferase family.</text>
</comment>
<dbReference type="PANTHER" id="PTHR10629:SF52">
    <property type="entry name" value="DNA (CYTOSINE-5)-METHYLTRANSFERASE 1"/>
    <property type="match status" value="1"/>
</dbReference>
<dbReference type="RefSeq" id="WP_054536181.1">
    <property type="nucleotide sequence ID" value="NZ_LGKP01000031.1"/>
</dbReference>
<name>A0A0P6Y094_9CHLR</name>
<evidence type="ECO:0000313" key="8">
    <source>
        <dbReference type="EMBL" id="KPL82255.1"/>
    </source>
</evidence>
<evidence type="ECO:0000313" key="9">
    <source>
        <dbReference type="Proteomes" id="UP000050277"/>
    </source>
</evidence>
<dbReference type="GO" id="GO:0032259">
    <property type="term" value="P:methylation"/>
    <property type="evidence" value="ECO:0007669"/>
    <property type="project" value="UniProtKB-KW"/>
</dbReference>
<keyword evidence="9" id="KW-1185">Reference proteome</keyword>
<dbReference type="Gene3D" id="3.40.50.150">
    <property type="entry name" value="Vaccinia Virus protein VP39"/>
    <property type="match status" value="1"/>
</dbReference>
<dbReference type="PATRIC" id="fig|70996.4.peg.3803"/>
<sequence>MKTNSIHPVIDLFAGPGGLGEGFASLHHPTLPNNYAFKTAISIEKDVSSHQTLKLRHFYREFQSNAVPDDYYRYLENKITLEELYKRHPIESDHADHTAWLCTLGETPHEDVKKRIIEALNNQKKWVLVGGPPCQAYSLVGRSRMKGQENFENDPRHFLYREYLRILIDHKPPIFVMENVKGLISSKIQGRYVINDILRDLSNPASIIDSKSSDLEYKLYSLSQPGIMNSTGDPSDFVVKAEEYGIPQARHRIFILGIRSDIDIVPKILEKVNLRSTVSDAIGDLPKIRSGLSKGLDNNSTWLETLKEVTQQSWFKREKENGLASLAEHIEIVLESIEEHMLEKDSSTYLQPDHFMQWFHDERLKILLSHEARSHMKSDLQRYLFSSIFAQVYDISPKLSNFPKELLPAHKNITEGISGKKFSDRFRVQLSNTPSTTITSHISKDGHYYIHYDPSQCRSLTVREAARLQTFPDNYKFEGNRTSQYHQVGNAVPPLLANKIASIVFDILERME</sequence>
<gene>
    <name evidence="8" type="ORF">SE18_19720</name>
</gene>
<dbReference type="AlphaFoldDB" id="A0A0P6Y094"/>
<evidence type="ECO:0000256" key="6">
    <source>
        <dbReference type="PROSITE-ProRule" id="PRU01016"/>
    </source>
</evidence>
<dbReference type="Proteomes" id="UP000050277">
    <property type="component" value="Unassembled WGS sequence"/>
</dbReference>
<evidence type="ECO:0000256" key="4">
    <source>
        <dbReference type="ARBA" id="ARBA00022691"/>
    </source>
</evidence>
<dbReference type="EC" id="2.1.1.37" evidence="1"/>
<dbReference type="EMBL" id="LGKP01000031">
    <property type="protein sequence ID" value="KPL82255.1"/>
    <property type="molecule type" value="Genomic_DNA"/>
</dbReference>
<dbReference type="PRINTS" id="PR00105">
    <property type="entry name" value="C5METTRFRASE"/>
</dbReference>
<reference evidence="8 9" key="1">
    <citation type="submission" date="2015-07" db="EMBL/GenBank/DDBJ databases">
        <title>Whole genome sequence of Herpetosiphon geysericola DSM 7119.</title>
        <authorList>
            <person name="Hemp J."/>
            <person name="Ward L.M."/>
            <person name="Pace L.A."/>
            <person name="Fischer W.W."/>
        </authorList>
    </citation>
    <scope>NUCLEOTIDE SEQUENCE [LARGE SCALE GENOMIC DNA]</scope>
    <source>
        <strain evidence="8 9">DSM 7119</strain>
    </source>
</reference>
<evidence type="ECO:0000256" key="7">
    <source>
        <dbReference type="RuleBase" id="RU000416"/>
    </source>
</evidence>
<dbReference type="NCBIfam" id="TIGR00675">
    <property type="entry name" value="dcm"/>
    <property type="match status" value="1"/>
</dbReference>
<comment type="caution">
    <text evidence="8">The sequence shown here is derived from an EMBL/GenBank/DDBJ whole genome shotgun (WGS) entry which is preliminary data.</text>
</comment>
<dbReference type="GO" id="GO:0003677">
    <property type="term" value="F:DNA binding"/>
    <property type="evidence" value="ECO:0007669"/>
    <property type="project" value="TreeGrafter"/>
</dbReference>
<dbReference type="Gene3D" id="3.90.120.10">
    <property type="entry name" value="DNA Methylase, subunit A, domain 2"/>
    <property type="match status" value="1"/>
</dbReference>
<dbReference type="PANTHER" id="PTHR10629">
    <property type="entry name" value="CYTOSINE-SPECIFIC METHYLTRANSFERASE"/>
    <property type="match status" value="1"/>
</dbReference>
<accession>A0A0P6Y094</accession>